<protein>
    <submittedName>
        <fullName evidence="2">Uncharacterized protein</fullName>
    </submittedName>
</protein>
<dbReference type="RefSeq" id="WP_236887859.1">
    <property type="nucleotide sequence ID" value="NZ_CP016090.1"/>
</dbReference>
<evidence type="ECO:0000313" key="3">
    <source>
        <dbReference type="Proteomes" id="UP000821656"/>
    </source>
</evidence>
<organism evidence="2 3">
    <name type="scientific">Clostridium beijerinckii</name>
    <name type="common">Clostridium MP</name>
    <dbReference type="NCBI Taxonomy" id="1520"/>
    <lineage>
        <taxon>Bacteria</taxon>
        <taxon>Bacillati</taxon>
        <taxon>Bacillota</taxon>
        <taxon>Clostridia</taxon>
        <taxon>Eubacteriales</taxon>
        <taxon>Clostridiaceae</taxon>
        <taxon>Clostridium</taxon>
    </lineage>
</organism>
<dbReference type="EMBL" id="JABSXK010000001">
    <property type="protein sequence ID" value="NRV10211.1"/>
    <property type="molecule type" value="Genomic_DNA"/>
</dbReference>
<feature type="transmembrane region" description="Helical" evidence="1">
    <location>
        <begin position="48"/>
        <end position="66"/>
    </location>
</feature>
<name>A0A9Q5GJ40_CLOBE</name>
<comment type="caution">
    <text evidence="2">The sequence shown here is derived from an EMBL/GenBank/DDBJ whole genome shotgun (WGS) entry which is preliminary data.</text>
</comment>
<sequence>MKIGNALLLSKELKYLKLCFVNIFFLSSKNKIYLQFNLERWITLMRKISIIFFIFLLFNITITASADQPRILRQGFYTTKDLNLSPDALHTIQNTSPTEYVSVVLFDSNEIVQEFIRLVPKSEKYALPPIQIGYEIIIIGDGEITIS</sequence>
<gene>
    <name evidence="2" type="ORF">DFH45_003174</name>
</gene>
<reference evidence="2" key="1">
    <citation type="submission" date="2020-05" db="EMBL/GenBank/DDBJ databases">
        <title>Genomic insights into acetone-butanol-ethanol (ABE) fermentation by sequencing solventogenic clostridia strains.</title>
        <authorList>
            <person name="Brown S."/>
        </authorList>
    </citation>
    <scope>NUCLEOTIDE SEQUENCE</scope>
    <source>
        <strain evidence="2">DJ126</strain>
    </source>
</reference>
<accession>A0A9Q5GJ40</accession>
<evidence type="ECO:0000313" key="2">
    <source>
        <dbReference type="EMBL" id="NRV10211.1"/>
    </source>
</evidence>
<dbReference type="AlphaFoldDB" id="A0A9Q5GJ40"/>
<dbReference type="Proteomes" id="UP000821656">
    <property type="component" value="Unassembled WGS sequence"/>
</dbReference>
<proteinExistence type="predicted"/>
<keyword evidence="1" id="KW-1133">Transmembrane helix</keyword>
<keyword evidence="1" id="KW-0472">Membrane</keyword>
<evidence type="ECO:0000256" key="1">
    <source>
        <dbReference type="SAM" id="Phobius"/>
    </source>
</evidence>
<keyword evidence="1" id="KW-0812">Transmembrane</keyword>